<dbReference type="Pfam" id="PF13784">
    <property type="entry name" value="Fic_N"/>
    <property type="match status" value="1"/>
</dbReference>
<feature type="binding site" evidence="3">
    <location>
        <begin position="213"/>
        <end position="220"/>
    </location>
    <ligand>
        <name>ATP</name>
        <dbReference type="ChEBI" id="CHEBI:30616"/>
    </ligand>
</feature>
<dbReference type="InterPro" id="IPR036597">
    <property type="entry name" value="Fido-like_dom_sf"/>
</dbReference>
<dbReference type="Gene3D" id="1.10.3290.10">
    <property type="entry name" value="Fido-like domain"/>
    <property type="match status" value="1"/>
</dbReference>
<reference evidence="5 6" key="1">
    <citation type="journal article" date="2016" name="Nat. Commun.">
        <title>Thousands of microbial genomes shed light on interconnected biogeochemical processes in an aquifer system.</title>
        <authorList>
            <person name="Anantharaman K."/>
            <person name="Brown C.T."/>
            <person name="Hug L.A."/>
            <person name="Sharon I."/>
            <person name="Castelle C.J."/>
            <person name="Probst A.J."/>
            <person name="Thomas B.C."/>
            <person name="Singh A."/>
            <person name="Wilkins M.J."/>
            <person name="Karaoz U."/>
            <person name="Brodie E.L."/>
            <person name="Williams K.H."/>
            <person name="Hubbard S.S."/>
            <person name="Banfield J.F."/>
        </authorList>
    </citation>
    <scope>NUCLEOTIDE SEQUENCE [LARGE SCALE GENOMIC DNA]</scope>
</reference>
<evidence type="ECO:0000313" key="5">
    <source>
        <dbReference type="EMBL" id="OGZ74162.1"/>
    </source>
</evidence>
<organism evidence="5 6">
    <name type="scientific">Candidatus Staskawiczbacteria bacterium RIFCSPLOWO2_01_FULL_37_25b</name>
    <dbReference type="NCBI Taxonomy" id="1802213"/>
    <lineage>
        <taxon>Bacteria</taxon>
        <taxon>Candidatus Staskawicziibacteriota</taxon>
    </lineage>
</organism>
<feature type="domain" description="Fido" evidence="4">
    <location>
        <begin position="124"/>
        <end position="273"/>
    </location>
</feature>
<dbReference type="InterPro" id="IPR025758">
    <property type="entry name" value="Fic/DOC_N"/>
</dbReference>
<keyword evidence="1" id="KW-0547">Nucleotide-binding</keyword>
<keyword evidence="1" id="KW-0067">ATP-binding</keyword>
<dbReference type="PANTHER" id="PTHR13504">
    <property type="entry name" value="FIDO DOMAIN-CONTAINING PROTEIN DDB_G0283145"/>
    <property type="match status" value="1"/>
</dbReference>
<evidence type="ECO:0000256" key="1">
    <source>
        <dbReference type="PIRSR" id="PIRSR038925-1"/>
    </source>
</evidence>
<dbReference type="AlphaFoldDB" id="A0A1G2IHP4"/>
<evidence type="ECO:0000256" key="2">
    <source>
        <dbReference type="PIRSR" id="PIRSR640198-1"/>
    </source>
</evidence>
<dbReference type="GO" id="GO:0005524">
    <property type="term" value="F:ATP binding"/>
    <property type="evidence" value="ECO:0007669"/>
    <property type="project" value="UniProtKB-KW"/>
</dbReference>
<gene>
    <name evidence="5" type="ORF">A2998_02345</name>
</gene>
<dbReference type="InterPro" id="IPR003812">
    <property type="entry name" value="Fido"/>
</dbReference>
<dbReference type="InterPro" id="IPR026287">
    <property type="entry name" value="SoFic-like"/>
</dbReference>
<feature type="binding site" evidence="1">
    <location>
        <begin position="214"/>
        <end position="220"/>
    </location>
    <ligand>
        <name>ATP</name>
        <dbReference type="ChEBI" id="CHEBI:30616"/>
    </ligand>
</feature>
<dbReference type="InterPro" id="IPR040198">
    <property type="entry name" value="Fido_containing"/>
</dbReference>
<name>A0A1G2IHP4_9BACT</name>
<evidence type="ECO:0000259" key="4">
    <source>
        <dbReference type="PROSITE" id="PS51459"/>
    </source>
</evidence>
<dbReference type="Proteomes" id="UP000178826">
    <property type="component" value="Unassembled WGS sequence"/>
</dbReference>
<comment type="caution">
    <text evidence="5">The sequence shown here is derived from an EMBL/GenBank/DDBJ whole genome shotgun (WGS) entry which is preliminary data.</text>
</comment>
<evidence type="ECO:0000256" key="3">
    <source>
        <dbReference type="PIRSR" id="PIRSR640198-2"/>
    </source>
</evidence>
<feature type="active site" evidence="2">
    <location>
        <position position="209"/>
    </location>
</feature>
<protein>
    <submittedName>
        <fullName evidence="5">Cell filamentation protein Fic</fullName>
    </submittedName>
</protein>
<dbReference type="PROSITE" id="PS51459">
    <property type="entry name" value="FIDO"/>
    <property type="match status" value="1"/>
</dbReference>
<proteinExistence type="predicted"/>
<dbReference type="SUPFAM" id="SSF140931">
    <property type="entry name" value="Fic-like"/>
    <property type="match status" value="1"/>
</dbReference>
<feature type="binding site" evidence="3">
    <location>
        <begin position="251"/>
        <end position="252"/>
    </location>
    <ligand>
        <name>ATP</name>
        <dbReference type="ChEBI" id="CHEBI:30616"/>
    </ligand>
</feature>
<evidence type="ECO:0000313" key="6">
    <source>
        <dbReference type="Proteomes" id="UP000178826"/>
    </source>
</evidence>
<sequence length="374" mass="42943">MRSGKYINQLKDDARYKAFVPDALPFKIEVDEDLQSLLSKADLALGRLDGIAETLPDVDFFILMYIRKEATLSSQVEGTQATFADVLNAEAKIEDLEIRKDVDEILNYIDAMNYGLKRLKTFPLSLRLIKEIHKILLRGVRGEYKEPGEFKKSQNWVGGTTIERASFVPCPPQEVMSALYNMEKFLHNNSRFPVLIKTGLIHSQFENIHPFLDGNGRIGRLLITFYLCQQKALDKPLLYLSEFFKKYRQEYYDRLNAVHEKDDIESWLKFFLEGIAVTANQAVDTSKKIIKLKDEDTKKILSLGRSASKATLVFNSLFHTPTLTVKAVEKITGLKNPNALLLVSKMIKMGILKEITGRKRNKVFRYQNYVNLFD</sequence>
<dbReference type="Pfam" id="PF02661">
    <property type="entry name" value="Fic"/>
    <property type="match status" value="1"/>
</dbReference>
<feature type="binding site" evidence="1">
    <location>
        <position position="209"/>
    </location>
    <ligand>
        <name>ATP</name>
        <dbReference type="ChEBI" id="CHEBI:30616"/>
    </ligand>
</feature>
<feature type="binding site" evidence="1">
    <location>
        <position position="251"/>
    </location>
    <ligand>
        <name>ATP</name>
        <dbReference type="ChEBI" id="CHEBI:30616"/>
    </ligand>
</feature>
<accession>A0A1G2IHP4</accession>
<dbReference type="EMBL" id="MHOZ01000010">
    <property type="protein sequence ID" value="OGZ74162.1"/>
    <property type="molecule type" value="Genomic_DNA"/>
</dbReference>
<dbReference type="PIRSF" id="PIRSF038925">
    <property type="entry name" value="AMP-prot_trans"/>
    <property type="match status" value="1"/>
</dbReference>
<dbReference type="PANTHER" id="PTHR13504:SF38">
    <property type="entry name" value="FIDO DOMAIN-CONTAINING PROTEIN"/>
    <property type="match status" value="1"/>
</dbReference>
<feature type="binding site" evidence="1">
    <location>
        <position position="77"/>
    </location>
    <ligand>
        <name>ATP</name>
        <dbReference type="ChEBI" id="CHEBI:30616"/>
    </ligand>
</feature>